<proteinExistence type="predicted"/>
<dbReference type="PANTHER" id="PTHR47396:SF1">
    <property type="entry name" value="ATP-DEPENDENT HELICASE IRC3-RELATED"/>
    <property type="match status" value="1"/>
</dbReference>
<dbReference type="REBASE" id="355285">
    <property type="entry name" value="PbaMal52ORF27780P"/>
</dbReference>
<dbReference type="GO" id="GO:0006304">
    <property type="term" value="P:DNA modification"/>
    <property type="evidence" value="ECO:0007669"/>
    <property type="project" value="InterPro"/>
</dbReference>
<dbReference type="Pfam" id="PF00271">
    <property type="entry name" value="Helicase_C"/>
    <property type="match status" value="1"/>
</dbReference>
<dbReference type="InterPro" id="IPR006935">
    <property type="entry name" value="Helicase/UvrB_N"/>
</dbReference>
<dbReference type="Proteomes" id="UP000319383">
    <property type="component" value="Chromosome"/>
</dbReference>
<dbReference type="GO" id="GO:0003677">
    <property type="term" value="F:DNA binding"/>
    <property type="evidence" value="ECO:0007669"/>
    <property type="project" value="InterPro"/>
</dbReference>
<dbReference type="KEGG" id="sdyn:Mal52_27810"/>
<sequence length="922" mass="103422">MTPEEKARKHIDHQLAQCGWIVQHRDEMNIMAGLGVAVREFPLKTGFADYLLYVDGRVAGVVEAKPEGHTLSGVEVQSAKYNAGLPDNLPHYHLPLPFAYESTGKLTQFTNSLEPYARSRDLFTFHQPAELQRLVELEGQLRGNLREMPVLNTEGLWKLKIETLTNLEKSLAENRPRSLIQMATGSGKTLTAVVASYRLIKFAKANRILFLVDRNNLGKQTLNEYQQYVSPYNGYKFTEEFNVQHLRKNLIDPASKVCITTIQRLYSMLSGEDEYLEENEESSLFESEPSTLLKEPLPVVYNERIPIEMFDVIIIDECHRSIYNIWRQVLDYFDAFLIGLTATPTAQTIGFFGGNLVQEFTHEKAVAAGINVGYDVYRIETQITSAGATLSSQPDVFVPHRDRRTKQTKFRELDNDLTYTANQLDRDIVALDQIRLVIKTFKEKLFTEIFPGRTEVPKTLVFAKTDLHAEDIVKIIREEFGKGNDFCQKITSKTTGKKPEDLLAEFRNAYNPRIAVTVDMIATGTDVKPLECLLFMRNIKSAGYFEQMKGRGCRIIDSDSLQSVTPDAKHKTHFVIVDAVGVCEQDKTASKPLDRKPSVSLDKILAAVAAGVVDADVVSTLSARLARLEQELDDDQQAAITQAAGGVELGTLAGNLLTSIDPDVVLQSAVETFDIPDGEEPTAEQTQQAEQDCMKQAVKPFHDPKLRDAILNTRRALDQVIDEQTRDVLIDAKFDAVALEKARSLVTTFRQFIEDHKEEIEALQILYSRPYRAGLRYGQVKELAQAIQQPPLSANAERLWQAFRAVEPERVPGLGGKQLVDVIALVRHALDPQQLLVPIGTTVEQRYQDWLAEQSAAGATFTAEQRQWLDAIKDHIAGSLSIEEEDFGDVPFNQLGGLGHAYELFGDRLSEILEELNARLAA</sequence>
<dbReference type="GO" id="GO:0005829">
    <property type="term" value="C:cytosol"/>
    <property type="evidence" value="ECO:0007669"/>
    <property type="project" value="TreeGrafter"/>
</dbReference>
<dbReference type="Pfam" id="PF08463">
    <property type="entry name" value="EcoEI_R_C"/>
    <property type="match status" value="1"/>
</dbReference>
<protein>
    <submittedName>
        <fullName evidence="2">Type I restriction enzyme R protein</fullName>
        <ecNumber evidence="2">3.1.21.3</ecNumber>
    </submittedName>
</protein>
<dbReference type="Gene3D" id="3.90.1570.30">
    <property type="match status" value="1"/>
</dbReference>
<dbReference type="GO" id="GO:0009035">
    <property type="term" value="F:type I site-specific deoxyribonuclease activity"/>
    <property type="evidence" value="ECO:0007669"/>
    <property type="project" value="UniProtKB-EC"/>
</dbReference>
<evidence type="ECO:0000259" key="1">
    <source>
        <dbReference type="PROSITE" id="PS51192"/>
    </source>
</evidence>
<organism evidence="2 3">
    <name type="scientific">Symmachiella dynata</name>
    <dbReference type="NCBI Taxonomy" id="2527995"/>
    <lineage>
        <taxon>Bacteria</taxon>
        <taxon>Pseudomonadati</taxon>
        <taxon>Planctomycetota</taxon>
        <taxon>Planctomycetia</taxon>
        <taxon>Planctomycetales</taxon>
        <taxon>Planctomycetaceae</taxon>
        <taxon>Symmachiella</taxon>
    </lineage>
</organism>
<feature type="domain" description="Helicase ATP-binding" evidence="1">
    <location>
        <begin position="169"/>
        <end position="362"/>
    </location>
</feature>
<dbReference type="InterPro" id="IPR014001">
    <property type="entry name" value="Helicase_ATP-bd"/>
</dbReference>
<keyword evidence="2" id="KW-0378">Hydrolase</keyword>
<dbReference type="RefSeq" id="WP_197534880.1">
    <property type="nucleotide sequence ID" value="NZ_CP036276.1"/>
</dbReference>
<accession>A0A517ZP96</accession>
<dbReference type="PANTHER" id="PTHR47396">
    <property type="entry name" value="TYPE I RESTRICTION ENZYME ECOKI R PROTEIN"/>
    <property type="match status" value="1"/>
</dbReference>
<name>A0A517ZP96_9PLAN</name>
<dbReference type="PROSITE" id="PS51192">
    <property type="entry name" value="HELICASE_ATP_BIND_1"/>
    <property type="match status" value="1"/>
</dbReference>
<keyword evidence="3" id="KW-1185">Reference proteome</keyword>
<dbReference type="InterPro" id="IPR001650">
    <property type="entry name" value="Helicase_C-like"/>
</dbReference>
<dbReference type="InterPro" id="IPR013670">
    <property type="entry name" value="EcoEI_R_C_dom"/>
</dbReference>
<reference evidence="2 3" key="1">
    <citation type="submission" date="2019-02" db="EMBL/GenBank/DDBJ databases">
        <title>Deep-cultivation of Planctomycetes and their phenomic and genomic characterization uncovers novel biology.</title>
        <authorList>
            <person name="Wiegand S."/>
            <person name="Jogler M."/>
            <person name="Boedeker C."/>
            <person name="Pinto D."/>
            <person name="Vollmers J."/>
            <person name="Rivas-Marin E."/>
            <person name="Kohn T."/>
            <person name="Peeters S.H."/>
            <person name="Heuer A."/>
            <person name="Rast P."/>
            <person name="Oberbeckmann S."/>
            <person name="Bunk B."/>
            <person name="Jeske O."/>
            <person name="Meyerdierks A."/>
            <person name="Storesund J.E."/>
            <person name="Kallscheuer N."/>
            <person name="Luecker S."/>
            <person name="Lage O.M."/>
            <person name="Pohl T."/>
            <person name="Merkel B.J."/>
            <person name="Hornburger P."/>
            <person name="Mueller R.-W."/>
            <person name="Bruemmer F."/>
            <person name="Labrenz M."/>
            <person name="Spormann A.M."/>
            <person name="Op den Camp H."/>
            <person name="Overmann J."/>
            <person name="Amann R."/>
            <person name="Jetten M.S.M."/>
            <person name="Mascher T."/>
            <person name="Medema M.H."/>
            <person name="Devos D.P."/>
            <person name="Kaster A.-K."/>
            <person name="Ovreas L."/>
            <person name="Rohde M."/>
            <person name="Galperin M.Y."/>
            <person name="Jogler C."/>
        </authorList>
    </citation>
    <scope>NUCLEOTIDE SEQUENCE [LARGE SCALE GENOMIC DNA]</scope>
    <source>
        <strain evidence="2 3">Mal52</strain>
    </source>
</reference>
<evidence type="ECO:0000313" key="3">
    <source>
        <dbReference type="Proteomes" id="UP000319383"/>
    </source>
</evidence>
<dbReference type="Pfam" id="PF04851">
    <property type="entry name" value="ResIII"/>
    <property type="match status" value="1"/>
</dbReference>
<evidence type="ECO:0000313" key="2">
    <source>
        <dbReference type="EMBL" id="QDU44302.1"/>
    </source>
</evidence>
<dbReference type="CDD" id="cd18799">
    <property type="entry name" value="SF2_C_EcoAI-like"/>
    <property type="match status" value="1"/>
</dbReference>
<gene>
    <name evidence="2" type="primary">hsdR</name>
    <name evidence="2" type="ORF">Mal52_27810</name>
</gene>
<dbReference type="Gene3D" id="3.40.50.300">
    <property type="entry name" value="P-loop containing nucleotide triphosphate hydrolases"/>
    <property type="match status" value="2"/>
</dbReference>
<dbReference type="SMART" id="SM00487">
    <property type="entry name" value="DEXDc"/>
    <property type="match status" value="1"/>
</dbReference>
<dbReference type="InterPro" id="IPR027417">
    <property type="entry name" value="P-loop_NTPase"/>
</dbReference>
<dbReference type="EC" id="3.1.21.3" evidence="2"/>
<dbReference type="AlphaFoldDB" id="A0A517ZP96"/>
<dbReference type="GO" id="GO:0005524">
    <property type="term" value="F:ATP binding"/>
    <property type="evidence" value="ECO:0007669"/>
    <property type="project" value="InterPro"/>
</dbReference>
<dbReference type="EMBL" id="CP036276">
    <property type="protein sequence ID" value="QDU44302.1"/>
    <property type="molecule type" value="Genomic_DNA"/>
</dbReference>
<dbReference type="InterPro" id="IPR050742">
    <property type="entry name" value="Helicase_Restrict-Modif_Enz"/>
</dbReference>
<dbReference type="SUPFAM" id="SSF52540">
    <property type="entry name" value="P-loop containing nucleoside triphosphate hydrolases"/>
    <property type="match status" value="1"/>
</dbReference>